<reference evidence="1" key="1">
    <citation type="submission" date="2022-03" db="EMBL/GenBank/DDBJ databases">
        <authorList>
            <person name="Sayadi A."/>
        </authorList>
    </citation>
    <scope>NUCLEOTIDE SEQUENCE</scope>
</reference>
<dbReference type="OrthoDB" id="6735276at2759"/>
<protein>
    <submittedName>
        <fullName evidence="1">Uncharacterized protein</fullName>
    </submittedName>
</protein>
<evidence type="ECO:0000313" key="1">
    <source>
        <dbReference type="EMBL" id="CAH1994804.1"/>
    </source>
</evidence>
<accession>A0A9P0LHB5</accession>
<dbReference type="EMBL" id="CAKOFQ010007208">
    <property type="protein sequence ID" value="CAH1994804.1"/>
    <property type="molecule type" value="Genomic_DNA"/>
</dbReference>
<sequence>MPKTGTLPQDNL</sequence>
<keyword evidence="2" id="KW-1185">Reference proteome</keyword>
<organism evidence="1 2">
    <name type="scientific">Acanthoscelides obtectus</name>
    <name type="common">Bean weevil</name>
    <name type="synonym">Bruchus obtectus</name>
    <dbReference type="NCBI Taxonomy" id="200917"/>
    <lineage>
        <taxon>Eukaryota</taxon>
        <taxon>Metazoa</taxon>
        <taxon>Ecdysozoa</taxon>
        <taxon>Arthropoda</taxon>
        <taxon>Hexapoda</taxon>
        <taxon>Insecta</taxon>
        <taxon>Pterygota</taxon>
        <taxon>Neoptera</taxon>
        <taxon>Endopterygota</taxon>
        <taxon>Coleoptera</taxon>
        <taxon>Polyphaga</taxon>
        <taxon>Cucujiformia</taxon>
        <taxon>Chrysomeloidea</taxon>
        <taxon>Chrysomelidae</taxon>
        <taxon>Bruchinae</taxon>
        <taxon>Bruchini</taxon>
        <taxon>Acanthoscelides</taxon>
    </lineage>
</organism>
<proteinExistence type="predicted"/>
<gene>
    <name evidence="1" type="ORF">ACAOBT_LOCUS22276</name>
</gene>
<evidence type="ECO:0000313" key="2">
    <source>
        <dbReference type="Proteomes" id="UP001152888"/>
    </source>
</evidence>
<dbReference type="Proteomes" id="UP001152888">
    <property type="component" value="Unassembled WGS sequence"/>
</dbReference>
<name>A0A9P0LHB5_ACAOB</name>
<comment type="caution">
    <text evidence="1">The sequence shown here is derived from an EMBL/GenBank/DDBJ whole genome shotgun (WGS) entry which is preliminary data.</text>
</comment>